<evidence type="ECO:0000256" key="1">
    <source>
        <dbReference type="SAM" id="Phobius"/>
    </source>
</evidence>
<comment type="caution">
    <text evidence="2">The sequence shown here is derived from an EMBL/GenBank/DDBJ whole genome shotgun (WGS) entry which is preliminary data.</text>
</comment>
<proteinExistence type="predicted"/>
<protein>
    <submittedName>
        <fullName evidence="2">Uncharacterized protein</fullName>
    </submittedName>
</protein>
<name>Q7R8W3_PLAYO</name>
<keyword evidence="1" id="KW-0472">Membrane</keyword>
<keyword evidence="3" id="KW-1185">Reference proteome</keyword>
<keyword evidence="1" id="KW-0812">Transmembrane</keyword>
<organism evidence="2 3">
    <name type="scientific">Plasmodium yoelii yoelii</name>
    <dbReference type="NCBI Taxonomy" id="73239"/>
    <lineage>
        <taxon>Eukaryota</taxon>
        <taxon>Sar</taxon>
        <taxon>Alveolata</taxon>
        <taxon>Apicomplexa</taxon>
        <taxon>Aconoidasida</taxon>
        <taxon>Haemosporida</taxon>
        <taxon>Plasmodiidae</taxon>
        <taxon>Plasmodium</taxon>
        <taxon>Plasmodium (Vinckeia)</taxon>
    </lineage>
</organism>
<feature type="transmembrane region" description="Helical" evidence="1">
    <location>
        <begin position="22"/>
        <end position="40"/>
    </location>
</feature>
<dbReference type="InParanoid" id="Q7R8W3"/>
<evidence type="ECO:0000313" key="3">
    <source>
        <dbReference type="Proteomes" id="UP000008553"/>
    </source>
</evidence>
<dbReference type="PaxDb" id="73239-Q7R8W3"/>
<evidence type="ECO:0000313" key="2">
    <source>
        <dbReference type="EMBL" id="EAA19465.1"/>
    </source>
</evidence>
<reference evidence="2 3" key="1">
    <citation type="journal article" date="2002" name="Nature">
        <title>Genome sequence and comparative analysis of the model rodent malaria parasite Plasmodium yoelii yoelii.</title>
        <authorList>
            <person name="Carlton J.M."/>
            <person name="Angiuoli S.V."/>
            <person name="Suh B.B."/>
            <person name="Kooij T.W."/>
            <person name="Pertea M."/>
            <person name="Silva J.C."/>
            <person name="Ermolaeva M.D."/>
            <person name="Allen J.E."/>
            <person name="Selengut J.D."/>
            <person name="Koo H.L."/>
            <person name="Peterson J.D."/>
            <person name="Pop M."/>
            <person name="Kosack D.S."/>
            <person name="Shumway M.F."/>
            <person name="Bidwell S.L."/>
            <person name="Shallom S.J."/>
            <person name="van Aken S.E."/>
            <person name="Riedmuller S.B."/>
            <person name="Feldblyum T.V."/>
            <person name="Cho J.K."/>
            <person name="Quackenbush J."/>
            <person name="Sedegah M."/>
            <person name="Shoaibi A."/>
            <person name="Cummings L.M."/>
            <person name="Florens L."/>
            <person name="Yates J.R."/>
            <person name="Raine J.D."/>
            <person name="Sinden R.E."/>
            <person name="Harris M.A."/>
            <person name="Cunningham D.A."/>
            <person name="Preiser P.R."/>
            <person name="Bergman L.W."/>
            <person name="Vaidya A.B."/>
            <person name="van Lin L.H."/>
            <person name="Janse C.J."/>
            <person name="Waters A.P."/>
            <person name="Smith H.O."/>
            <person name="White O.R."/>
            <person name="Salzberg S.L."/>
            <person name="Venter J.C."/>
            <person name="Fraser C.M."/>
            <person name="Hoffman S.L."/>
            <person name="Gardner M.J."/>
            <person name="Carucci D.J."/>
        </authorList>
    </citation>
    <scope>NUCLEOTIDE SEQUENCE [LARGE SCALE GENOMIC DNA]</scope>
    <source>
        <strain evidence="2 3">17XNL</strain>
    </source>
</reference>
<dbReference type="Proteomes" id="UP000008553">
    <property type="component" value="Unassembled WGS sequence"/>
</dbReference>
<dbReference type="EMBL" id="AABL01002533">
    <property type="protein sequence ID" value="EAA19465.1"/>
    <property type="molecule type" value="Genomic_DNA"/>
</dbReference>
<dbReference type="AlphaFoldDB" id="Q7R8W3"/>
<sequence>MTHLVYSYACCLFPYRGLVKDVYLGIVLFPRALLLTYVNTTKIAKTIFMRPLFILDLVTKKIGTKKMETKKWRLKKWRLKKLYIIIKVEAKAFQKNYKKIIFI</sequence>
<accession>Q7R8W3</accession>
<gene>
    <name evidence="2" type="ORF">PY07107</name>
</gene>
<keyword evidence="1" id="KW-1133">Transmembrane helix</keyword>